<dbReference type="STRING" id="1605367.AFM12_06920"/>
<reference evidence="2 3" key="1">
    <citation type="submission" date="2015-07" db="EMBL/GenBank/DDBJ databases">
        <title>The draft genome sequence of Leadbetterella sp. JN14-9.</title>
        <authorList>
            <person name="Liu Y."/>
            <person name="Du J."/>
            <person name="Shao Z."/>
        </authorList>
    </citation>
    <scope>NUCLEOTIDE SEQUENCE [LARGE SCALE GENOMIC DNA]</scope>
    <source>
        <strain evidence="2 3">JN14-9</strain>
    </source>
</reference>
<keyword evidence="3" id="KW-1185">Reference proteome</keyword>
<dbReference type="Proteomes" id="UP000050454">
    <property type="component" value="Unassembled WGS sequence"/>
</dbReference>
<protein>
    <submittedName>
        <fullName evidence="2">Uncharacterized protein</fullName>
    </submittedName>
</protein>
<feature type="transmembrane region" description="Helical" evidence="1">
    <location>
        <begin position="107"/>
        <end position="128"/>
    </location>
</feature>
<keyword evidence="1" id="KW-0472">Membrane</keyword>
<evidence type="ECO:0000313" key="2">
    <source>
        <dbReference type="EMBL" id="KPM48371.1"/>
    </source>
</evidence>
<gene>
    <name evidence="2" type="ORF">AFM12_06920</name>
</gene>
<dbReference type="EMBL" id="LGTQ01000006">
    <property type="protein sequence ID" value="KPM48371.1"/>
    <property type="molecule type" value="Genomic_DNA"/>
</dbReference>
<feature type="transmembrane region" description="Helical" evidence="1">
    <location>
        <begin position="77"/>
        <end position="95"/>
    </location>
</feature>
<dbReference type="AlphaFoldDB" id="A0A0P7BUG2"/>
<sequence>MTFAMATEPQPEAFTLNEEEIAAEFDQLNKIEKYVQESDVTLEELQAENSDLVSGIELSADTAGALAAADLPLGIPAFWWGCVLTLLGVILVYVLTDQDKEQTKKALIGCLVTAGAYIIFYVVLYGAIWGTGIGF</sequence>
<proteinExistence type="predicted"/>
<keyword evidence="1" id="KW-0812">Transmembrane</keyword>
<evidence type="ECO:0000256" key="1">
    <source>
        <dbReference type="SAM" id="Phobius"/>
    </source>
</evidence>
<evidence type="ECO:0000313" key="3">
    <source>
        <dbReference type="Proteomes" id="UP000050454"/>
    </source>
</evidence>
<name>A0A0P7BUG2_9BACT</name>
<organism evidence="2 3">
    <name type="scientific">Jiulongibacter sediminis</name>
    <dbReference type="NCBI Taxonomy" id="1605367"/>
    <lineage>
        <taxon>Bacteria</taxon>
        <taxon>Pseudomonadati</taxon>
        <taxon>Bacteroidota</taxon>
        <taxon>Cytophagia</taxon>
        <taxon>Cytophagales</taxon>
        <taxon>Leadbetterellaceae</taxon>
        <taxon>Jiulongibacter</taxon>
    </lineage>
</organism>
<comment type="caution">
    <text evidence="2">The sequence shown here is derived from an EMBL/GenBank/DDBJ whole genome shotgun (WGS) entry which is preliminary data.</text>
</comment>
<keyword evidence="1" id="KW-1133">Transmembrane helix</keyword>
<accession>A0A0P7BUG2</accession>